<protein>
    <submittedName>
        <fullName evidence="1">Uncharacterized protein</fullName>
    </submittedName>
</protein>
<dbReference type="EMBL" id="CP136594">
    <property type="protein sequence ID" value="WOE74117.1"/>
    <property type="molecule type" value="Genomic_DNA"/>
</dbReference>
<proteinExistence type="predicted"/>
<dbReference type="RefSeq" id="WP_317080349.1">
    <property type="nucleotide sequence ID" value="NZ_CP136594.1"/>
</dbReference>
<dbReference type="KEGG" id="acoa:RB602_09635"/>
<evidence type="ECO:0000313" key="2">
    <source>
        <dbReference type="Proteomes" id="UP001302429"/>
    </source>
</evidence>
<accession>A0AA97HZR4</accession>
<sequence length="130" mass="13908">MVPVIASLWFSARAFEKLRAPPWTNGANVPIWRSMLTNMSRALICLLVLLNGVSVAHAACPAEAAAEMLDSAAIGQQPAANAAHYQQFEAVSRDVRHQPLAVLGVAAPVLPVDPADTHSSPPIRHDLSRE</sequence>
<gene>
    <name evidence="1" type="ORF">RB602_09635</name>
</gene>
<organism evidence="1 2">
    <name type="scientific">Alterisphingorhabdus coralli</name>
    <dbReference type="NCBI Taxonomy" id="3071408"/>
    <lineage>
        <taxon>Bacteria</taxon>
        <taxon>Pseudomonadati</taxon>
        <taxon>Pseudomonadota</taxon>
        <taxon>Alphaproteobacteria</taxon>
        <taxon>Sphingomonadales</taxon>
        <taxon>Sphingomonadaceae</taxon>
        <taxon>Alterisphingorhabdus (ex Yan et al. 2024)</taxon>
    </lineage>
</organism>
<keyword evidence="2" id="KW-1185">Reference proteome</keyword>
<dbReference type="AlphaFoldDB" id="A0AA97HZR4"/>
<reference evidence="1 2" key="1">
    <citation type="submission" date="2023-10" db="EMBL/GenBank/DDBJ databases">
        <title>Complete genome sequence of a Sphingomonadaceae bacterium.</title>
        <authorList>
            <person name="Yan C."/>
        </authorList>
    </citation>
    <scope>NUCLEOTIDE SEQUENCE [LARGE SCALE GENOMIC DNA]</scope>
    <source>
        <strain evidence="1 2">SCSIO 66989</strain>
    </source>
</reference>
<dbReference type="Proteomes" id="UP001302429">
    <property type="component" value="Chromosome"/>
</dbReference>
<name>A0AA97HZR4_9SPHN</name>
<evidence type="ECO:0000313" key="1">
    <source>
        <dbReference type="EMBL" id="WOE74117.1"/>
    </source>
</evidence>